<dbReference type="Proteomes" id="UP000829196">
    <property type="component" value="Unassembled WGS sequence"/>
</dbReference>
<evidence type="ECO:0000313" key="2">
    <source>
        <dbReference type="Proteomes" id="UP000829196"/>
    </source>
</evidence>
<comment type="caution">
    <text evidence="1">The sequence shown here is derived from an EMBL/GenBank/DDBJ whole genome shotgun (WGS) entry which is preliminary data.</text>
</comment>
<accession>A0A8T3BZX7</accession>
<name>A0A8T3BZX7_DENNO</name>
<dbReference type="AlphaFoldDB" id="A0A8T3BZX7"/>
<keyword evidence="2" id="KW-1185">Reference proteome</keyword>
<protein>
    <submittedName>
        <fullName evidence="1">Uncharacterized protein</fullName>
    </submittedName>
</protein>
<gene>
    <name evidence="1" type="ORF">KFK09_005104</name>
</gene>
<reference evidence="1" key="1">
    <citation type="journal article" date="2022" name="Front. Genet.">
        <title>Chromosome-Scale Assembly of the Dendrobium nobile Genome Provides Insights Into the Molecular Mechanism of the Biosynthesis of the Medicinal Active Ingredient of Dendrobium.</title>
        <authorList>
            <person name="Xu Q."/>
            <person name="Niu S.-C."/>
            <person name="Li K.-L."/>
            <person name="Zheng P.-J."/>
            <person name="Zhang X.-J."/>
            <person name="Jia Y."/>
            <person name="Liu Y."/>
            <person name="Niu Y.-X."/>
            <person name="Yu L.-H."/>
            <person name="Chen D.-F."/>
            <person name="Zhang G.-Q."/>
        </authorList>
    </citation>
    <scope>NUCLEOTIDE SEQUENCE</scope>
    <source>
        <tissue evidence="1">Leaf</tissue>
    </source>
</reference>
<evidence type="ECO:0000313" key="1">
    <source>
        <dbReference type="EMBL" id="KAI0522719.1"/>
    </source>
</evidence>
<dbReference type="EMBL" id="JAGYWB010000005">
    <property type="protein sequence ID" value="KAI0522719.1"/>
    <property type="molecule type" value="Genomic_DNA"/>
</dbReference>
<proteinExistence type="predicted"/>
<sequence>MLSLRCTQEGPLLSFWMALHIFHLEPGALTLMSIMYSNLSNGKPPHRLHLTRKLKLNYQGPFDSANFNHTVQHKPKLSVLVVPFPRSISEGSSALRPMAVASPVSLLLDGLSEHYCRTSPDNHHARAPLRHWISSRRLLLKINLLGPARTEGLVIRDHHFLPTC</sequence>
<organism evidence="1 2">
    <name type="scientific">Dendrobium nobile</name>
    <name type="common">Orchid</name>
    <dbReference type="NCBI Taxonomy" id="94219"/>
    <lineage>
        <taxon>Eukaryota</taxon>
        <taxon>Viridiplantae</taxon>
        <taxon>Streptophyta</taxon>
        <taxon>Embryophyta</taxon>
        <taxon>Tracheophyta</taxon>
        <taxon>Spermatophyta</taxon>
        <taxon>Magnoliopsida</taxon>
        <taxon>Liliopsida</taxon>
        <taxon>Asparagales</taxon>
        <taxon>Orchidaceae</taxon>
        <taxon>Epidendroideae</taxon>
        <taxon>Malaxideae</taxon>
        <taxon>Dendrobiinae</taxon>
        <taxon>Dendrobium</taxon>
    </lineage>
</organism>